<evidence type="ECO:0008006" key="5">
    <source>
        <dbReference type="Google" id="ProtNLM"/>
    </source>
</evidence>
<reference evidence="3" key="1">
    <citation type="submission" date="2022-01" db="EMBL/GenBank/DDBJ databases">
        <title>Genome-Based Taxonomic Classification of the Phylum Actinobacteria.</title>
        <authorList>
            <person name="Gao Y."/>
        </authorList>
    </citation>
    <scope>NUCLEOTIDE SEQUENCE</scope>
    <source>
        <strain evidence="3">KLBMP 8922</strain>
    </source>
</reference>
<keyword evidence="4" id="KW-1185">Reference proteome</keyword>
<dbReference type="Proteomes" id="UP001165378">
    <property type="component" value="Unassembled WGS sequence"/>
</dbReference>
<evidence type="ECO:0000313" key="4">
    <source>
        <dbReference type="Proteomes" id="UP001165378"/>
    </source>
</evidence>
<evidence type="ECO:0000256" key="2">
    <source>
        <dbReference type="SAM" id="SignalP"/>
    </source>
</evidence>
<dbReference type="RefSeq" id="WP_235054271.1">
    <property type="nucleotide sequence ID" value="NZ_JAKFHA010000013.1"/>
</dbReference>
<feature type="region of interest" description="Disordered" evidence="1">
    <location>
        <begin position="69"/>
        <end position="104"/>
    </location>
</feature>
<name>A0AA41Q241_9ACTN</name>
<organism evidence="3 4">
    <name type="scientific">Yinghuangia soli</name>
    <dbReference type="NCBI Taxonomy" id="2908204"/>
    <lineage>
        <taxon>Bacteria</taxon>
        <taxon>Bacillati</taxon>
        <taxon>Actinomycetota</taxon>
        <taxon>Actinomycetes</taxon>
        <taxon>Kitasatosporales</taxon>
        <taxon>Streptomycetaceae</taxon>
        <taxon>Yinghuangia</taxon>
    </lineage>
</organism>
<evidence type="ECO:0000313" key="3">
    <source>
        <dbReference type="EMBL" id="MCF2529792.1"/>
    </source>
</evidence>
<feature type="chain" id="PRO_5041380374" description="ATP-binding protein" evidence="2">
    <location>
        <begin position="23"/>
        <end position="104"/>
    </location>
</feature>
<gene>
    <name evidence="3" type="ORF">LZ495_21575</name>
</gene>
<dbReference type="EMBL" id="JAKFHA010000013">
    <property type="protein sequence ID" value="MCF2529792.1"/>
    <property type="molecule type" value="Genomic_DNA"/>
</dbReference>
<keyword evidence="2" id="KW-0732">Signal</keyword>
<sequence length="104" mass="9588">MGSVARKAAVTAGLGAAIVAGAAAPAVALTGGNAGLLNPTAPALPKVAQNNGGMVGPFPVGQVTDKLPTGQVTSGLGSATQTLPTSQLPTGALPGLPGVPGLGG</sequence>
<proteinExistence type="predicted"/>
<accession>A0AA41Q241</accession>
<evidence type="ECO:0000256" key="1">
    <source>
        <dbReference type="SAM" id="MobiDB-lite"/>
    </source>
</evidence>
<feature type="signal peptide" evidence="2">
    <location>
        <begin position="1"/>
        <end position="22"/>
    </location>
</feature>
<comment type="caution">
    <text evidence="3">The sequence shown here is derived from an EMBL/GenBank/DDBJ whole genome shotgun (WGS) entry which is preliminary data.</text>
</comment>
<dbReference type="AlphaFoldDB" id="A0AA41Q241"/>
<protein>
    <recommendedName>
        <fullName evidence="5">ATP-binding protein</fullName>
    </recommendedName>
</protein>
<feature type="compositionally biased region" description="Polar residues" evidence="1">
    <location>
        <begin position="70"/>
        <end position="87"/>
    </location>
</feature>